<proteinExistence type="inferred from homology"/>
<feature type="binding site" evidence="7">
    <location>
        <position position="127"/>
    </location>
    <ligand>
        <name>S-adenosyl-L-methionine</name>
        <dbReference type="ChEBI" id="CHEBI:59789"/>
    </ligand>
</feature>
<evidence type="ECO:0000256" key="7">
    <source>
        <dbReference type="HAMAP-Rule" id="MF_01057"/>
    </source>
</evidence>
<keyword evidence="4 7" id="KW-0808">Transferase</keyword>
<dbReference type="NCBIfam" id="TIGR00091">
    <property type="entry name" value="tRNA (guanosine(46)-N7)-methyltransferase TrmB"/>
    <property type="match status" value="1"/>
</dbReference>
<dbReference type="PROSITE" id="PS51625">
    <property type="entry name" value="SAM_MT_TRMB"/>
    <property type="match status" value="1"/>
</dbReference>
<keyword evidence="6 7" id="KW-0819">tRNA processing</keyword>
<dbReference type="GO" id="GO:0008176">
    <property type="term" value="F:tRNA (guanine(46)-N7)-methyltransferase activity"/>
    <property type="evidence" value="ECO:0007669"/>
    <property type="project" value="UniProtKB-EC"/>
</dbReference>
<comment type="pathway">
    <text evidence="7">tRNA modification; N(7)-methylguanine-tRNA biosynthesis.</text>
</comment>
<feature type="binding site" evidence="7">
    <location>
        <position position="131"/>
    </location>
    <ligand>
        <name>substrate</name>
    </ligand>
</feature>
<comment type="caution">
    <text evidence="7">Lacks conserved residue(s) required for the propagation of feature annotation.</text>
</comment>
<dbReference type="PANTHER" id="PTHR23417">
    <property type="entry name" value="3-DEOXY-D-MANNO-OCTULOSONIC-ACID TRANSFERASE/TRNA GUANINE-N 7 - -METHYLTRANSFERASE"/>
    <property type="match status" value="1"/>
</dbReference>
<evidence type="ECO:0000256" key="3">
    <source>
        <dbReference type="ARBA" id="ARBA00022603"/>
    </source>
</evidence>
<feature type="binding site" evidence="7">
    <location>
        <position position="104"/>
    </location>
    <ligand>
        <name>S-adenosyl-L-methionine</name>
        <dbReference type="ChEBI" id="CHEBI:59789"/>
    </ligand>
</feature>
<comment type="similarity">
    <text evidence="7">Belongs to the class I-like SAM-binding methyltransferase superfamily. TrmB family.</text>
</comment>
<evidence type="ECO:0000256" key="5">
    <source>
        <dbReference type="ARBA" id="ARBA00022691"/>
    </source>
</evidence>
<comment type="function">
    <text evidence="2 7">Catalyzes the formation of N(7)-methylguanine at position 46 (m7G46) in tRNA.</text>
</comment>
<evidence type="ECO:0000256" key="2">
    <source>
        <dbReference type="ARBA" id="ARBA00003015"/>
    </source>
</evidence>
<dbReference type="InterPro" id="IPR029063">
    <property type="entry name" value="SAM-dependent_MTases_sf"/>
</dbReference>
<protein>
    <recommendedName>
        <fullName evidence="7">tRNA (guanine-N(7)-)-methyltransferase</fullName>
        <ecNumber evidence="7">2.1.1.33</ecNumber>
    </recommendedName>
    <alternativeName>
        <fullName evidence="7">tRNA (guanine(46)-N(7))-methyltransferase</fullName>
    </alternativeName>
    <alternativeName>
        <fullName evidence="7">tRNA(m7G46)-methyltransferase</fullName>
    </alternativeName>
</protein>
<comment type="caution">
    <text evidence="8">The sequence shown here is derived from an EMBL/GenBank/DDBJ whole genome shotgun (WGS) entry which is preliminary data.</text>
</comment>
<feature type="binding site" evidence="7">
    <location>
        <position position="163"/>
    </location>
    <ligand>
        <name>substrate</name>
    </ligand>
</feature>
<keyword evidence="5 7" id="KW-0949">S-adenosyl-L-methionine</keyword>
<gene>
    <name evidence="7 8" type="primary">trmB</name>
    <name evidence="8" type="ORF">F6V30_06445</name>
</gene>
<evidence type="ECO:0000313" key="9">
    <source>
        <dbReference type="Proteomes" id="UP000798046"/>
    </source>
</evidence>
<dbReference type="EC" id="2.1.1.33" evidence="7"/>
<accession>A0ABQ6TTD7</accession>
<dbReference type="InterPro" id="IPR055361">
    <property type="entry name" value="tRNA_methyltr_TrmB_bact"/>
</dbReference>
<dbReference type="SUPFAM" id="SSF53335">
    <property type="entry name" value="S-adenosyl-L-methionine-dependent methyltransferases"/>
    <property type="match status" value="1"/>
</dbReference>
<keyword evidence="3 7" id="KW-0489">Methyltransferase</keyword>
<name>A0ABQ6TTD7_9BACT</name>
<dbReference type="CDD" id="cd02440">
    <property type="entry name" value="AdoMet_MTases"/>
    <property type="match status" value="1"/>
</dbReference>
<feature type="binding site" evidence="7">
    <location>
        <position position="77"/>
    </location>
    <ligand>
        <name>S-adenosyl-L-methionine</name>
        <dbReference type="ChEBI" id="CHEBI:59789"/>
    </ligand>
</feature>
<reference evidence="8 9" key="1">
    <citation type="journal article" date="2020" name="Microorganisms">
        <title>Description of Three Novel Members in the Family Geobacteraceae, Oryzomonas japonicum gen. nov., sp. nov., Oryzomonas sagensis sp. nov., and Oryzomonas ruber sp. nov.</title>
        <authorList>
            <person name="Xu Z."/>
            <person name="Masuda Y."/>
            <person name="Hayakawa C."/>
            <person name="Ushijima N."/>
            <person name="Kawano K."/>
            <person name="Shiratori Y."/>
            <person name="Senoo K."/>
            <person name="Itoh H."/>
        </authorList>
    </citation>
    <scope>NUCLEOTIDE SEQUENCE [LARGE SCALE GENOMIC DNA]</scope>
    <source>
        <strain evidence="8 9">Red100</strain>
    </source>
</reference>
<dbReference type="Gene3D" id="3.40.50.150">
    <property type="entry name" value="Vaccinia Virus protein VP39"/>
    <property type="match status" value="1"/>
</dbReference>
<dbReference type="PANTHER" id="PTHR23417:SF14">
    <property type="entry name" value="PENTACOTRIPEPTIDE-REPEAT REGION OF PRORP DOMAIN-CONTAINING PROTEIN"/>
    <property type="match status" value="1"/>
</dbReference>
<dbReference type="Pfam" id="PF02390">
    <property type="entry name" value="Methyltransf_4"/>
    <property type="match status" value="1"/>
</dbReference>
<dbReference type="EMBL" id="VZRA01000001">
    <property type="protein sequence ID" value="KAB0672200.1"/>
    <property type="molecule type" value="Genomic_DNA"/>
</dbReference>
<dbReference type="Proteomes" id="UP000798046">
    <property type="component" value="Unassembled WGS sequence"/>
</dbReference>
<evidence type="ECO:0000256" key="6">
    <source>
        <dbReference type="ARBA" id="ARBA00022694"/>
    </source>
</evidence>
<dbReference type="HAMAP" id="MF_01057">
    <property type="entry name" value="tRNA_methyltr_TrmB"/>
    <property type="match status" value="1"/>
</dbReference>
<evidence type="ECO:0000256" key="1">
    <source>
        <dbReference type="ARBA" id="ARBA00000142"/>
    </source>
</evidence>
<dbReference type="InterPro" id="IPR003358">
    <property type="entry name" value="tRNA_(Gua-N-7)_MeTrfase_Trmb"/>
</dbReference>
<organism evidence="8 9">
    <name type="scientific">Oryzomonas sagensis</name>
    <dbReference type="NCBI Taxonomy" id="2603857"/>
    <lineage>
        <taxon>Bacteria</taxon>
        <taxon>Pseudomonadati</taxon>
        <taxon>Thermodesulfobacteriota</taxon>
        <taxon>Desulfuromonadia</taxon>
        <taxon>Geobacterales</taxon>
        <taxon>Geobacteraceae</taxon>
        <taxon>Oryzomonas</taxon>
    </lineage>
</organism>
<sequence>MKCGKLKRFDNRKGECVTLIPITSPRFIDAESLASQPAWNEIFGNDNPLALEIGCGTGHFVAQMAQLHPDWNFIAVDYYNKGCLKTSKRADKAGLDNVRVIRAEARSFMERCIPRCSLRMVVINCPDPWPKKRHRKRRLVNAEFVGYLSEFMLPGGDFHFATDFDDYGEDVARFMPDMPGFANVLAPDPYRHALAGYPLSKYMLKFMDAGKQIYFVHYRKAS</sequence>
<evidence type="ECO:0000256" key="4">
    <source>
        <dbReference type="ARBA" id="ARBA00022679"/>
    </source>
</evidence>
<feature type="binding site" evidence="7">
    <location>
        <position position="52"/>
    </location>
    <ligand>
        <name>S-adenosyl-L-methionine</name>
        <dbReference type="ChEBI" id="CHEBI:59789"/>
    </ligand>
</feature>
<comment type="catalytic activity">
    <reaction evidence="1 7">
        <text>guanosine(46) in tRNA + S-adenosyl-L-methionine = N(7)-methylguanosine(46) in tRNA + S-adenosyl-L-homocysteine</text>
        <dbReference type="Rhea" id="RHEA:42708"/>
        <dbReference type="Rhea" id="RHEA-COMP:10188"/>
        <dbReference type="Rhea" id="RHEA-COMP:10189"/>
        <dbReference type="ChEBI" id="CHEBI:57856"/>
        <dbReference type="ChEBI" id="CHEBI:59789"/>
        <dbReference type="ChEBI" id="CHEBI:74269"/>
        <dbReference type="ChEBI" id="CHEBI:74480"/>
        <dbReference type="EC" id="2.1.1.33"/>
    </reaction>
</comment>
<keyword evidence="9" id="KW-1185">Reference proteome</keyword>
<evidence type="ECO:0000313" key="8">
    <source>
        <dbReference type="EMBL" id="KAB0672200.1"/>
    </source>
</evidence>